<dbReference type="SMART" id="SM00903">
    <property type="entry name" value="Flavin_Reduct"/>
    <property type="match status" value="1"/>
</dbReference>
<comment type="caution">
    <text evidence="6">The sequence shown here is derived from an EMBL/GenBank/DDBJ whole genome shotgun (WGS) entry which is preliminary data.</text>
</comment>
<dbReference type="InterPro" id="IPR002563">
    <property type="entry name" value="Flavin_Rdtase-like_dom"/>
</dbReference>
<reference evidence="6" key="1">
    <citation type="submission" date="2009-10" db="EMBL/GenBank/DDBJ databases">
        <title>Diversity of trophic interactions inside an arsenic-rich microbial ecosystem.</title>
        <authorList>
            <person name="Bertin P.N."/>
            <person name="Heinrich-Salmeron A."/>
            <person name="Pelletier E."/>
            <person name="Goulhen-Chollet F."/>
            <person name="Arsene-Ploetze F."/>
            <person name="Gallien S."/>
            <person name="Calteau A."/>
            <person name="Vallenet D."/>
            <person name="Casiot C."/>
            <person name="Chane-Woon-Ming B."/>
            <person name="Giloteaux L."/>
            <person name="Barakat M."/>
            <person name="Bonnefoy V."/>
            <person name="Bruneel O."/>
            <person name="Chandler M."/>
            <person name="Cleiss J."/>
            <person name="Duran R."/>
            <person name="Elbaz-Poulichet F."/>
            <person name="Fonknechten N."/>
            <person name="Lauga B."/>
            <person name="Mornico D."/>
            <person name="Ortet P."/>
            <person name="Schaeffer C."/>
            <person name="Siguier P."/>
            <person name="Alexander Thil Smith A."/>
            <person name="Van Dorsselaer A."/>
            <person name="Weissenbach J."/>
            <person name="Medigue C."/>
            <person name="Le Paslier D."/>
        </authorList>
    </citation>
    <scope>NUCLEOTIDE SEQUENCE</scope>
</reference>
<sequence>MRTADSTHPDYDTTLLSIDPSELQIVEAYKLMTGLIVPRPVALVSTVDAQGVANVAPFSFFCGVGSNPPTVLFCPSLVVAPAGKRPDDRKDTLRNVEQTGEFVINIVSEAIAGAANHTAANVPPEVDEFEIAGLTPIPGEVVRAPRVAEAPAQLECKLLQVIFTGQGHAAGVVVLGQIVRFHIQSGLIDNFRIDPARLDAVGRMAGNTWVRTHDRFELERPK</sequence>
<dbReference type="AlphaFoldDB" id="E6PWP9"/>
<evidence type="ECO:0000256" key="4">
    <source>
        <dbReference type="ARBA" id="ARBA00038054"/>
    </source>
</evidence>
<dbReference type="PANTHER" id="PTHR33798:SF5">
    <property type="entry name" value="FLAVIN REDUCTASE LIKE DOMAIN-CONTAINING PROTEIN"/>
    <property type="match status" value="1"/>
</dbReference>
<comment type="similarity">
    <text evidence="4">Belongs to the flavoredoxin family.</text>
</comment>
<name>E6PWP9_9ZZZZ</name>
<accession>E6PWP9</accession>
<dbReference type="Pfam" id="PF01613">
    <property type="entry name" value="Flavin_Reduct"/>
    <property type="match status" value="1"/>
</dbReference>
<protein>
    <recommendedName>
        <fullName evidence="5">Flavin reductase like domain-containing protein</fullName>
    </recommendedName>
</protein>
<evidence type="ECO:0000256" key="2">
    <source>
        <dbReference type="ARBA" id="ARBA00022630"/>
    </source>
</evidence>
<keyword evidence="3" id="KW-0288">FMN</keyword>
<comment type="cofactor">
    <cofactor evidence="1">
        <name>FMN</name>
        <dbReference type="ChEBI" id="CHEBI:58210"/>
    </cofactor>
</comment>
<gene>
    <name evidence="6" type="ORF">CARN3_0268</name>
</gene>
<dbReference type="InterPro" id="IPR012349">
    <property type="entry name" value="Split_barrel_FMN-bd"/>
</dbReference>
<dbReference type="SUPFAM" id="SSF50475">
    <property type="entry name" value="FMN-binding split barrel"/>
    <property type="match status" value="1"/>
</dbReference>
<evidence type="ECO:0000259" key="5">
    <source>
        <dbReference type="SMART" id="SM00903"/>
    </source>
</evidence>
<dbReference type="EMBL" id="CABN01000006">
    <property type="protein sequence ID" value="CBH99357.1"/>
    <property type="molecule type" value="Genomic_DNA"/>
</dbReference>
<evidence type="ECO:0000313" key="6">
    <source>
        <dbReference type="EMBL" id="CBH99357.1"/>
    </source>
</evidence>
<dbReference type="PANTHER" id="PTHR33798">
    <property type="entry name" value="FLAVOPROTEIN OXYGENASE"/>
    <property type="match status" value="1"/>
</dbReference>
<proteinExistence type="inferred from homology"/>
<dbReference type="Gene3D" id="2.30.110.10">
    <property type="entry name" value="Electron Transport, Fmn-binding Protein, Chain A"/>
    <property type="match status" value="1"/>
</dbReference>
<dbReference type="GO" id="GO:0010181">
    <property type="term" value="F:FMN binding"/>
    <property type="evidence" value="ECO:0007669"/>
    <property type="project" value="InterPro"/>
</dbReference>
<keyword evidence="2" id="KW-0285">Flavoprotein</keyword>
<feature type="domain" description="Flavin reductase like" evidence="5">
    <location>
        <begin position="34"/>
        <end position="193"/>
    </location>
</feature>
<evidence type="ECO:0000256" key="1">
    <source>
        <dbReference type="ARBA" id="ARBA00001917"/>
    </source>
</evidence>
<evidence type="ECO:0000256" key="3">
    <source>
        <dbReference type="ARBA" id="ARBA00022643"/>
    </source>
</evidence>
<organism evidence="6">
    <name type="scientific">mine drainage metagenome</name>
    <dbReference type="NCBI Taxonomy" id="410659"/>
    <lineage>
        <taxon>unclassified sequences</taxon>
        <taxon>metagenomes</taxon>
        <taxon>ecological metagenomes</taxon>
    </lineage>
</organism>